<keyword evidence="4" id="KW-0808">Transferase</keyword>
<accession>A0A2T7Q0Z3</accession>
<dbReference type="CDD" id="cd19218">
    <property type="entry name" value="SET_EZH2"/>
    <property type="match status" value="1"/>
</dbReference>
<dbReference type="InterPro" id="IPR026489">
    <property type="entry name" value="CXC_dom"/>
</dbReference>
<keyword evidence="15" id="KW-1185">Reference proteome</keyword>
<evidence type="ECO:0000313" key="14">
    <source>
        <dbReference type="EMBL" id="PVD39346.1"/>
    </source>
</evidence>
<dbReference type="SMART" id="SM01114">
    <property type="entry name" value="CXC"/>
    <property type="match status" value="1"/>
</dbReference>
<feature type="region of interest" description="Disordered" evidence="11">
    <location>
        <begin position="287"/>
        <end position="307"/>
    </location>
</feature>
<dbReference type="Pfam" id="PF00856">
    <property type="entry name" value="SET"/>
    <property type="match status" value="1"/>
</dbReference>
<evidence type="ECO:0000256" key="6">
    <source>
        <dbReference type="ARBA" id="ARBA00022853"/>
    </source>
</evidence>
<comment type="subcellular location">
    <subcellularLocation>
        <location evidence="1">Nucleus</location>
    </subcellularLocation>
</comment>
<dbReference type="OrthoDB" id="6141102at2759"/>
<dbReference type="InterPro" id="IPR041343">
    <property type="entry name" value="PRC2_HTH_1"/>
</dbReference>
<keyword evidence="9" id="KW-0539">Nucleus</keyword>
<dbReference type="GO" id="GO:0032259">
    <property type="term" value="P:methylation"/>
    <property type="evidence" value="ECO:0007669"/>
    <property type="project" value="UniProtKB-KW"/>
</dbReference>
<proteinExistence type="predicted"/>
<dbReference type="InterPro" id="IPR001214">
    <property type="entry name" value="SET_dom"/>
</dbReference>
<dbReference type="InterPro" id="IPR045318">
    <property type="entry name" value="EZH1/2-like"/>
</dbReference>
<keyword evidence="5" id="KW-0949">S-adenosyl-L-methionine</keyword>
<dbReference type="GO" id="GO:0035098">
    <property type="term" value="C:ESC/E(Z) complex"/>
    <property type="evidence" value="ECO:0007669"/>
    <property type="project" value="TreeGrafter"/>
</dbReference>
<dbReference type="GO" id="GO:0140951">
    <property type="term" value="F:histone H3K27 trimethyltransferase activity"/>
    <property type="evidence" value="ECO:0007669"/>
    <property type="project" value="UniProtKB-EC"/>
</dbReference>
<dbReference type="InterPro" id="IPR033467">
    <property type="entry name" value="Tesmin/TSO1-like_CXC"/>
</dbReference>
<evidence type="ECO:0000256" key="3">
    <source>
        <dbReference type="ARBA" id="ARBA00022603"/>
    </source>
</evidence>
<evidence type="ECO:0000256" key="8">
    <source>
        <dbReference type="ARBA" id="ARBA00023163"/>
    </source>
</evidence>
<evidence type="ECO:0000256" key="2">
    <source>
        <dbReference type="ARBA" id="ARBA00012186"/>
    </source>
</evidence>
<dbReference type="PANTHER" id="PTHR45747:SF4">
    <property type="entry name" value="HISTONE-LYSINE N-METHYLTRANSFERASE E(Z)"/>
    <property type="match status" value="1"/>
</dbReference>
<dbReference type="EC" id="2.1.1.356" evidence="2"/>
<evidence type="ECO:0000256" key="4">
    <source>
        <dbReference type="ARBA" id="ARBA00022679"/>
    </source>
</evidence>
<name>A0A2T7Q0Z3_POMCA</name>
<evidence type="ECO:0000259" key="13">
    <source>
        <dbReference type="PROSITE" id="PS51633"/>
    </source>
</evidence>
<dbReference type="PROSITE" id="PS51633">
    <property type="entry name" value="CXC"/>
    <property type="match status" value="1"/>
</dbReference>
<dbReference type="EMBL" id="PZQS01000001">
    <property type="protein sequence ID" value="PVD39346.1"/>
    <property type="molecule type" value="Genomic_DNA"/>
</dbReference>
<evidence type="ECO:0000313" key="15">
    <source>
        <dbReference type="Proteomes" id="UP000245119"/>
    </source>
</evidence>
<dbReference type="GO" id="GO:0003682">
    <property type="term" value="F:chromatin binding"/>
    <property type="evidence" value="ECO:0007669"/>
    <property type="project" value="TreeGrafter"/>
</dbReference>
<keyword evidence="3" id="KW-0489">Methyltransferase</keyword>
<keyword evidence="6" id="KW-0156">Chromatin regulator</keyword>
<dbReference type="InterPro" id="IPR044439">
    <property type="entry name" value="EZH2_SET"/>
</dbReference>
<gene>
    <name evidence="14" type="ORF">C0Q70_01976</name>
</gene>
<dbReference type="Gene3D" id="2.170.270.10">
    <property type="entry name" value="SET domain"/>
    <property type="match status" value="1"/>
</dbReference>
<dbReference type="AlphaFoldDB" id="A0A2T7Q0Z3"/>
<evidence type="ECO:0000256" key="7">
    <source>
        <dbReference type="ARBA" id="ARBA00023015"/>
    </source>
</evidence>
<dbReference type="SUPFAM" id="SSF82199">
    <property type="entry name" value="SET domain"/>
    <property type="match status" value="1"/>
</dbReference>
<dbReference type="PANTHER" id="PTHR45747">
    <property type="entry name" value="HISTONE-LYSINE N-METHYLTRANSFERASE E(Z)"/>
    <property type="match status" value="1"/>
</dbReference>
<dbReference type="InterPro" id="IPR046341">
    <property type="entry name" value="SET_dom_sf"/>
</dbReference>
<evidence type="ECO:0000256" key="10">
    <source>
        <dbReference type="ARBA" id="ARBA00048568"/>
    </source>
</evidence>
<dbReference type="Pfam" id="PF18264">
    <property type="entry name" value="preSET_CXC"/>
    <property type="match status" value="1"/>
</dbReference>
<feature type="domain" description="CXC" evidence="13">
    <location>
        <begin position="503"/>
        <end position="604"/>
    </location>
</feature>
<dbReference type="Pfam" id="PF21358">
    <property type="entry name" value="Ezh2_MCSS"/>
    <property type="match status" value="1"/>
</dbReference>
<keyword evidence="7" id="KW-0805">Transcription regulation</keyword>
<dbReference type="SMART" id="SM00317">
    <property type="entry name" value="SET"/>
    <property type="match status" value="1"/>
</dbReference>
<dbReference type="InterPro" id="IPR048358">
    <property type="entry name" value="EZH1/2_MCSS"/>
</dbReference>
<comment type="caution">
    <text evidence="14">The sequence shown here is derived from an EMBL/GenBank/DDBJ whole genome shotgun (WGS) entry which is preliminary data.</text>
</comment>
<dbReference type="FunFam" id="2.170.270.10:FF:000001">
    <property type="entry name" value="Putative histone-lysine N-methyltransferase EZH2"/>
    <property type="match status" value="1"/>
</dbReference>
<organism evidence="14 15">
    <name type="scientific">Pomacea canaliculata</name>
    <name type="common">Golden apple snail</name>
    <dbReference type="NCBI Taxonomy" id="400727"/>
    <lineage>
        <taxon>Eukaryota</taxon>
        <taxon>Metazoa</taxon>
        <taxon>Spiralia</taxon>
        <taxon>Lophotrochozoa</taxon>
        <taxon>Mollusca</taxon>
        <taxon>Gastropoda</taxon>
        <taxon>Caenogastropoda</taxon>
        <taxon>Architaenioglossa</taxon>
        <taxon>Ampullarioidea</taxon>
        <taxon>Ampullariidae</taxon>
        <taxon>Pomacea</taxon>
    </lineage>
</organism>
<evidence type="ECO:0000256" key="5">
    <source>
        <dbReference type="ARBA" id="ARBA00022691"/>
    </source>
</evidence>
<feature type="region of interest" description="Disordered" evidence="11">
    <location>
        <begin position="370"/>
        <end position="422"/>
    </location>
</feature>
<feature type="domain" description="SET" evidence="12">
    <location>
        <begin position="611"/>
        <end position="726"/>
    </location>
</feature>
<dbReference type="InterPro" id="IPR041355">
    <property type="entry name" value="Pre-SET_CXC"/>
</dbReference>
<dbReference type="GO" id="GO:0031507">
    <property type="term" value="P:heterochromatin formation"/>
    <property type="evidence" value="ECO:0007669"/>
    <property type="project" value="TreeGrafter"/>
</dbReference>
<evidence type="ECO:0000256" key="1">
    <source>
        <dbReference type="ARBA" id="ARBA00004123"/>
    </source>
</evidence>
<evidence type="ECO:0000256" key="9">
    <source>
        <dbReference type="ARBA" id="ARBA00023242"/>
    </source>
</evidence>
<dbReference type="OMA" id="GNSCYML"/>
<evidence type="ECO:0000259" key="12">
    <source>
        <dbReference type="PROSITE" id="PS50280"/>
    </source>
</evidence>
<reference evidence="14 15" key="1">
    <citation type="submission" date="2018-04" db="EMBL/GenBank/DDBJ databases">
        <title>The genome of golden apple snail Pomacea canaliculata provides insight into stress tolerance and invasive adaptation.</title>
        <authorList>
            <person name="Liu C."/>
            <person name="Liu B."/>
            <person name="Ren Y."/>
            <person name="Zhang Y."/>
            <person name="Wang H."/>
            <person name="Li S."/>
            <person name="Jiang F."/>
            <person name="Yin L."/>
            <person name="Zhang G."/>
            <person name="Qian W."/>
            <person name="Fan W."/>
        </authorList>
    </citation>
    <scope>NUCLEOTIDE SEQUENCE [LARGE SCALE GENOMIC DNA]</scope>
    <source>
        <strain evidence="14">SZHN2017</strain>
        <tissue evidence="14">Muscle</tissue>
    </source>
</reference>
<keyword evidence="8" id="KW-0804">Transcription</keyword>
<sequence>MSGSESERTTRSGGLRLAAITSAHASMSIGGTYLSAASSIHSDQGSEASHSQKGIVDWKKRVRTEYMRICHQRKFKRADEVKNAFAANRQHIDEELKKQDEWLNSQSVPRLIVPETLPNTPITRKCEVSSGFNFPSQTVPVRVMNAVKPIPTMYSWAPLQQNFMVEDETVLHNIPYMGDDILDQDGAFIEELLRNYDGKVHGGRNASYLSDDLFLTLVRSLAQMYPDAGTTRAEESESGEESQCSVLSVGDKKADIPDILFEAISATFPEKGTAEELKEKYRELLENESADPSTLPPECTPNIDGPNAKSVPREQTMHSFHTLFCRRCFKYDCFLHPYHPTPSMLTRKMAQRKQDREPCGPDCFLHIAGIKPQEDETDPEASRSSSPPRLTSRKHKHNESSSNSSDDSEGSSDAPDMDFHFPERHKPTAAEWSGAEESLFRVLADMCRNDYCTQSKLISSKSCKQVYEFAIKEEAHIPDLKEERIQTPPRKKKKKPKLWSMHCRKIQQKKDGTANPVYNYQPCDHPGQRCDESCPCVMAQNFCEKFCQCSTDCHNRFPGCRCKAQCNTKQCPCFLAVRECDPDLCQTCGADQFDTTKVSCKNVSVQKGLRKHLLLAPSDVAGWGIFLKDSVEKNEFISEYIGEIISQDEADRRGKVYDKYMCSFLFNLNNDFVVDATRKGNKIRFANHSINPNCYAKVMMVNGDHRIGIFAKRPIQAGEELFFDYRYGPTEQLKFVGIERDEVAT</sequence>
<dbReference type="STRING" id="400727.A0A2T7Q0Z3"/>
<dbReference type="Proteomes" id="UP000245119">
    <property type="component" value="Linkage Group LG1"/>
</dbReference>
<evidence type="ECO:0000256" key="11">
    <source>
        <dbReference type="SAM" id="MobiDB-lite"/>
    </source>
</evidence>
<dbReference type="Pfam" id="PF18118">
    <property type="entry name" value="PRC2_HTH_1"/>
    <property type="match status" value="1"/>
</dbReference>
<comment type="catalytic activity">
    <reaction evidence="10">
        <text>L-lysyl(27)-[histone H3] + 3 S-adenosyl-L-methionine = N(6),N(6),N(6)-trimethyl-L-lysyl(27)-[histone H3] + 3 S-adenosyl-L-homocysteine + 3 H(+)</text>
        <dbReference type="Rhea" id="RHEA:60292"/>
        <dbReference type="Rhea" id="RHEA-COMP:15535"/>
        <dbReference type="Rhea" id="RHEA-COMP:15548"/>
        <dbReference type="ChEBI" id="CHEBI:15378"/>
        <dbReference type="ChEBI" id="CHEBI:29969"/>
        <dbReference type="ChEBI" id="CHEBI:57856"/>
        <dbReference type="ChEBI" id="CHEBI:59789"/>
        <dbReference type="ChEBI" id="CHEBI:61961"/>
        <dbReference type="EC" id="2.1.1.356"/>
    </reaction>
</comment>
<dbReference type="PROSITE" id="PS50280">
    <property type="entry name" value="SET"/>
    <property type="match status" value="1"/>
</dbReference>
<protein>
    <recommendedName>
        <fullName evidence="2">[histone H3]-lysine(27) N-trimethyltransferase</fullName>
        <ecNumber evidence="2">2.1.1.356</ecNumber>
    </recommendedName>
</protein>